<feature type="region of interest" description="Disordered" evidence="1">
    <location>
        <begin position="267"/>
        <end position="297"/>
    </location>
</feature>
<feature type="region of interest" description="Disordered" evidence="1">
    <location>
        <begin position="324"/>
        <end position="353"/>
    </location>
</feature>
<dbReference type="STRING" id="747525.W4KFD3"/>
<dbReference type="KEGG" id="hir:HETIRDRAFT_432852"/>
<gene>
    <name evidence="2" type="ORF">HETIRDRAFT_432852</name>
</gene>
<dbReference type="HOGENOM" id="CLU_490058_0_0_1"/>
<feature type="region of interest" description="Disordered" evidence="1">
    <location>
        <begin position="126"/>
        <end position="171"/>
    </location>
</feature>
<accession>W4KFD3</accession>
<feature type="compositionally biased region" description="Low complexity" evidence="1">
    <location>
        <begin position="35"/>
        <end position="58"/>
    </location>
</feature>
<reference evidence="2 3" key="1">
    <citation type="journal article" date="2012" name="New Phytol.">
        <title>Insight into trade-off between wood decay and parasitism from the genome of a fungal forest pathogen.</title>
        <authorList>
            <person name="Olson A."/>
            <person name="Aerts A."/>
            <person name="Asiegbu F."/>
            <person name="Belbahri L."/>
            <person name="Bouzid O."/>
            <person name="Broberg A."/>
            <person name="Canback B."/>
            <person name="Coutinho P.M."/>
            <person name="Cullen D."/>
            <person name="Dalman K."/>
            <person name="Deflorio G."/>
            <person name="van Diepen L.T."/>
            <person name="Dunand C."/>
            <person name="Duplessis S."/>
            <person name="Durling M."/>
            <person name="Gonthier P."/>
            <person name="Grimwood J."/>
            <person name="Fossdal C.G."/>
            <person name="Hansson D."/>
            <person name="Henrissat B."/>
            <person name="Hietala A."/>
            <person name="Himmelstrand K."/>
            <person name="Hoffmeister D."/>
            <person name="Hogberg N."/>
            <person name="James T.Y."/>
            <person name="Karlsson M."/>
            <person name="Kohler A."/>
            <person name="Kues U."/>
            <person name="Lee Y.H."/>
            <person name="Lin Y.C."/>
            <person name="Lind M."/>
            <person name="Lindquist E."/>
            <person name="Lombard V."/>
            <person name="Lucas S."/>
            <person name="Lunden K."/>
            <person name="Morin E."/>
            <person name="Murat C."/>
            <person name="Park J."/>
            <person name="Raffaello T."/>
            <person name="Rouze P."/>
            <person name="Salamov A."/>
            <person name="Schmutz J."/>
            <person name="Solheim H."/>
            <person name="Stahlberg J."/>
            <person name="Velez H."/>
            <person name="de Vries R.P."/>
            <person name="Wiebenga A."/>
            <person name="Woodward S."/>
            <person name="Yakovlev I."/>
            <person name="Garbelotto M."/>
            <person name="Martin F."/>
            <person name="Grigoriev I.V."/>
            <person name="Stenlid J."/>
        </authorList>
    </citation>
    <scope>NUCLEOTIDE SEQUENCE [LARGE SCALE GENOMIC DNA]</scope>
    <source>
        <strain evidence="2 3">TC 32-1</strain>
    </source>
</reference>
<evidence type="ECO:0000313" key="3">
    <source>
        <dbReference type="Proteomes" id="UP000030671"/>
    </source>
</evidence>
<name>W4KFD3_HETIT</name>
<feature type="region of interest" description="Disordered" evidence="1">
    <location>
        <begin position="1"/>
        <end position="79"/>
    </location>
</feature>
<organism evidence="2 3">
    <name type="scientific">Heterobasidion irregulare (strain TC 32-1)</name>
    <dbReference type="NCBI Taxonomy" id="747525"/>
    <lineage>
        <taxon>Eukaryota</taxon>
        <taxon>Fungi</taxon>
        <taxon>Dikarya</taxon>
        <taxon>Basidiomycota</taxon>
        <taxon>Agaricomycotina</taxon>
        <taxon>Agaricomycetes</taxon>
        <taxon>Russulales</taxon>
        <taxon>Bondarzewiaceae</taxon>
        <taxon>Heterobasidion</taxon>
        <taxon>Heterobasidion annosum species complex</taxon>
    </lineage>
</organism>
<feature type="compositionally biased region" description="Low complexity" evidence="1">
    <location>
        <begin position="151"/>
        <end position="161"/>
    </location>
</feature>
<dbReference type="AlphaFoldDB" id="W4KFD3"/>
<sequence>MSIPPPSTNPTSRAFPAEPLSPPRAQVPGTPPPQWYSYSPAAWADADAAADPSADPYSGQYLDDDDDESGGAGGEWVWARRASGEGADLNGSRETLEAEVRLEDSDQAAGSYMLFCGGDLPDSDSDYEHNHDYDYDHDHPAHPAPSRRRASAFGPAPAPARRGSKPRRTNGCGALVHTVALPRRRHGVWIARGTAGLAVGPMDAEYFDCKAIAKMMQSACGCIREGVGCRVCRRREPLHLILTIYHPPPLPRRPFPAAPLRPLVLAAPRPARPRPPRVPLTHLPRLDGHPTGLRAQPRPRLAAPRDLHLLLRQRPLRAGLHVPRSRAAPGIPRGLGLQRTRGDGSTRGRRSQAPELRARVLLAPAAPAAPAAASARIARFWDAADAEGVRVLDDGPAADRWTQRAGSTRAKARARASWARSRLRAPGRAQGRGRERAQGPGFAWAGGCGPTGDGCVSAMPPPPPPPRLETSKAKQCGPNRPALASFVLVNNYHLIPSRGPCLCLSSVHADRVAPLHTYHPGISPPALVAFALQGEMRVTSVAAPHIYACAHVRTSS</sequence>
<dbReference type="GeneID" id="20674637"/>
<feature type="compositionally biased region" description="Basic and acidic residues" evidence="1">
    <location>
        <begin position="126"/>
        <end position="141"/>
    </location>
</feature>
<dbReference type="OrthoDB" id="3270840at2759"/>
<dbReference type="EMBL" id="KI925456">
    <property type="protein sequence ID" value="ETW83761.1"/>
    <property type="molecule type" value="Genomic_DNA"/>
</dbReference>
<dbReference type="InParanoid" id="W4KFD3"/>
<protein>
    <submittedName>
        <fullName evidence="2">Uncharacterized protein</fullName>
    </submittedName>
</protein>
<proteinExistence type="predicted"/>
<keyword evidence="3" id="KW-1185">Reference proteome</keyword>
<feature type="compositionally biased region" description="Low complexity" evidence="1">
    <location>
        <begin position="404"/>
        <end position="429"/>
    </location>
</feature>
<dbReference type="Proteomes" id="UP000030671">
    <property type="component" value="Unassembled WGS sequence"/>
</dbReference>
<dbReference type="RefSeq" id="XP_009543511.1">
    <property type="nucleotide sequence ID" value="XM_009545216.1"/>
</dbReference>
<feature type="region of interest" description="Disordered" evidence="1">
    <location>
        <begin position="401"/>
        <end position="442"/>
    </location>
</feature>
<evidence type="ECO:0000313" key="2">
    <source>
        <dbReference type="EMBL" id="ETW83761.1"/>
    </source>
</evidence>
<evidence type="ECO:0000256" key="1">
    <source>
        <dbReference type="SAM" id="MobiDB-lite"/>
    </source>
</evidence>